<name>A0A6A6F4Q1_9PEZI</name>
<accession>A0A6A6F4Q1</accession>
<reference evidence="2" key="1">
    <citation type="journal article" date="2020" name="Stud. Mycol.">
        <title>101 Dothideomycetes genomes: a test case for predicting lifestyles and emergence of pathogens.</title>
        <authorList>
            <person name="Haridas S."/>
            <person name="Albert R."/>
            <person name="Binder M."/>
            <person name="Bloem J."/>
            <person name="Labutti K."/>
            <person name="Salamov A."/>
            <person name="Andreopoulos B."/>
            <person name="Baker S."/>
            <person name="Barry K."/>
            <person name="Bills G."/>
            <person name="Bluhm B."/>
            <person name="Cannon C."/>
            <person name="Castanera R."/>
            <person name="Culley D."/>
            <person name="Daum C."/>
            <person name="Ezra D."/>
            <person name="Gonzalez J."/>
            <person name="Henrissat B."/>
            <person name="Kuo A."/>
            <person name="Liang C."/>
            <person name="Lipzen A."/>
            <person name="Lutzoni F."/>
            <person name="Magnuson J."/>
            <person name="Mondo S."/>
            <person name="Nolan M."/>
            <person name="Ohm R."/>
            <person name="Pangilinan J."/>
            <person name="Park H.-J."/>
            <person name="Ramirez L."/>
            <person name="Alfaro M."/>
            <person name="Sun H."/>
            <person name="Tritt A."/>
            <person name="Yoshinaga Y."/>
            <person name="Zwiers L.-H."/>
            <person name="Turgeon B."/>
            <person name="Goodwin S."/>
            <person name="Spatafora J."/>
            <person name="Crous P."/>
            <person name="Grigoriev I."/>
        </authorList>
    </citation>
    <scope>NUCLEOTIDE SEQUENCE</scope>
    <source>
        <strain evidence="2">SCOH1-5</strain>
    </source>
</reference>
<evidence type="ECO:0000256" key="1">
    <source>
        <dbReference type="SAM" id="MobiDB-lite"/>
    </source>
</evidence>
<dbReference type="EMBL" id="ML992696">
    <property type="protein sequence ID" value="KAF2208210.1"/>
    <property type="molecule type" value="Genomic_DNA"/>
</dbReference>
<evidence type="ECO:0008006" key="4">
    <source>
        <dbReference type="Google" id="ProtNLM"/>
    </source>
</evidence>
<feature type="compositionally biased region" description="Polar residues" evidence="1">
    <location>
        <begin position="331"/>
        <end position="348"/>
    </location>
</feature>
<dbReference type="InterPro" id="IPR027417">
    <property type="entry name" value="P-loop_NTPase"/>
</dbReference>
<dbReference type="SUPFAM" id="SSF52540">
    <property type="entry name" value="P-loop containing nucleoside triphosphate hydrolases"/>
    <property type="match status" value="1"/>
</dbReference>
<protein>
    <recommendedName>
        <fullName evidence="4">DNA2/NAM7 helicase helicase domain-containing protein</fullName>
    </recommendedName>
</protein>
<dbReference type="OrthoDB" id="6513042at2759"/>
<dbReference type="Gene3D" id="3.40.50.300">
    <property type="entry name" value="P-loop containing nucleotide triphosphate hydrolases"/>
    <property type="match status" value="1"/>
</dbReference>
<dbReference type="AlphaFoldDB" id="A0A6A6F4Q1"/>
<sequence length="348" mass="39205">MSSISSDSDAITFDTALTTPLSVNESPEPIKDPALDYGHLVKDPVAFGVVKDITEKSTLAKLYKFTGAFEHGTLLKERQSHDEIPEIDLVSYLDVSGHTVERAKQWLLNCSSWNEPQLKALHDMHRTRGRLQLISGPAGTGKSLVHGAQALFFVKLGGRALCTTTVNANADHQVSQLRPFAVKCGTKNVRIHRLHPSSRGLKIKDFTREQAFHKRLGHQGGNVTTLDELIFKSMSQKVDAYDMSVERGVLDDAKKGEFRYETSITNDKKALVNVGEEMRVYIKKVGENSVDWRSPEVRGRLERLYEACKGHLIRVTKIFLTNEWKRPRQRNGLSPRQGRSWTQKEIQS</sequence>
<keyword evidence="3" id="KW-1185">Reference proteome</keyword>
<evidence type="ECO:0000313" key="2">
    <source>
        <dbReference type="EMBL" id="KAF2208210.1"/>
    </source>
</evidence>
<organism evidence="2 3">
    <name type="scientific">Cercospora zeae-maydis SCOH1-5</name>
    <dbReference type="NCBI Taxonomy" id="717836"/>
    <lineage>
        <taxon>Eukaryota</taxon>
        <taxon>Fungi</taxon>
        <taxon>Dikarya</taxon>
        <taxon>Ascomycota</taxon>
        <taxon>Pezizomycotina</taxon>
        <taxon>Dothideomycetes</taxon>
        <taxon>Dothideomycetidae</taxon>
        <taxon>Mycosphaerellales</taxon>
        <taxon>Mycosphaerellaceae</taxon>
        <taxon>Cercospora</taxon>
    </lineage>
</organism>
<proteinExistence type="predicted"/>
<gene>
    <name evidence="2" type="ORF">CERZMDRAFT_107546</name>
</gene>
<feature type="region of interest" description="Disordered" evidence="1">
    <location>
        <begin position="328"/>
        <end position="348"/>
    </location>
</feature>
<evidence type="ECO:0000313" key="3">
    <source>
        <dbReference type="Proteomes" id="UP000799539"/>
    </source>
</evidence>
<dbReference type="Proteomes" id="UP000799539">
    <property type="component" value="Unassembled WGS sequence"/>
</dbReference>